<dbReference type="InterPro" id="IPR041017">
    <property type="entry name" value="Thioredoxin_10"/>
</dbReference>
<name>A0ABT8S9G0_9BURK</name>
<feature type="domain" description="Thioredoxin" evidence="2">
    <location>
        <begin position="256"/>
        <end position="406"/>
    </location>
</feature>
<dbReference type="PANTHER" id="PTHR42852:SF13">
    <property type="entry name" value="PROTEIN DIPZ"/>
    <property type="match status" value="1"/>
</dbReference>
<feature type="transmembrane region" description="Helical" evidence="1">
    <location>
        <begin position="124"/>
        <end position="147"/>
    </location>
</feature>
<organism evidence="3 4">
    <name type="scientific">Variovorax ginsengisoli</name>
    <dbReference type="NCBI Taxonomy" id="363844"/>
    <lineage>
        <taxon>Bacteria</taxon>
        <taxon>Pseudomonadati</taxon>
        <taxon>Pseudomonadota</taxon>
        <taxon>Betaproteobacteria</taxon>
        <taxon>Burkholderiales</taxon>
        <taxon>Comamonadaceae</taxon>
        <taxon>Variovorax</taxon>
    </lineage>
</organism>
<feature type="transmembrane region" description="Helical" evidence="1">
    <location>
        <begin position="40"/>
        <end position="64"/>
    </location>
</feature>
<dbReference type="Gene3D" id="2.60.120.260">
    <property type="entry name" value="Galactose-binding domain-like"/>
    <property type="match status" value="1"/>
</dbReference>
<dbReference type="Pfam" id="PF00578">
    <property type="entry name" value="AhpC-TSA"/>
    <property type="match status" value="1"/>
</dbReference>
<dbReference type="Pfam" id="PF17991">
    <property type="entry name" value="Thioredoxin_10"/>
    <property type="match status" value="1"/>
</dbReference>
<dbReference type="EMBL" id="JAUKVY010000020">
    <property type="protein sequence ID" value="MDO1535539.1"/>
    <property type="molecule type" value="Genomic_DNA"/>
</dbReference>
<dbReference type="Gene3D" id="3.40.30.10">
    <property type="entry name" value="Glutaredoxin"/>
    <property type="match status" value="1"/>
</dbReference>
<gene>
    <name evidence="3" type="ORF">Q2T77_24950</name>
</gene>
<keyword evidence="1" id="KW-0472">Membrane</keyword>
<dbReference type="CDD" id="cd03012">
    <property type="entry name" value="TlpA_like_DipZ_like"/>
    <property type="match status" value="1"/>
</dbReference>
<evidence type="ECO:0000256" key="1">
    <source>
        <dbReference type="SAM" id="Phobius"/>
    </source>
</evidence>
<evidence type="ECO:0000313" key="4">
    <source>
        <dbReference type="Proteomes" id="UP001169027"/>
    </source>
</evidence>
<dbReference type="Proteomes" id="UP001169027">
    <property type="component" value="Unassembled WGS sequence"/>
</dbReference>
<keyword evidence="1" id="KW-1133">Transmembrane helix</keyword>
<dbReference type="PANTHER" id="PTHR42852">
    <property type="entry name" value="THIOL:DISULFIDE INTERCHANGE PROTEIN DSBE"/>
    <property type="match status" value="1"/>
</dbReference>
<dbReference type="PROSITE" id="PS51352">
    <property type="entry name" value="THIOREDOXIN_2"/>
    <property type="match status" value="1"/>
</dbReference>
<comment type="caution">
    <text evidence="3">The sequence shown here is derived from an EMBL/GenBank/DDBJ whole genome shotgun (WGS) entry which is preliminary data.</text>
</comment>
<keyword evidence="1" id="KW-0812">Transmembrane</keyword>
<reference evidence="3" key="1">
    <citation type="submission" date="2023-06" db="EMBL/GenBank/DDBJ databases">
        <authorList>
            <person name="Jiang Y."/>
            <person name="Liu Q."/>
        </authorList>
    </citation>
    <scope>NUCLEOTIDE SEQUENCE</scope>
    <source>
        <strain evidence="3">CGMCC 1.12090</strain>
    </source>
</reference>
<feature type="transmembrane region" description="Helical" evidence="1">
    <location>
        <begin position="159"/>
        <end position="179"/>
    </location>
</feature>
<accession>A0ABT8S9G0</accession>
<keyword evidence="4" id="KW-1185">Reference proteome</keyword>
<dbReference type="InterPro" id="IPR050553">
    <property type="entry name" value="Thioredoxin_ResA/DsbE_sf"/>
</dbReference>
<dbReference type="InterPro" id="IPR036249">
    <property type="entry name" value="Thioredoxin-like_sf"/>
</dbReference>
<feature type="transmembrane region" description="Helical" evidence="1">
    <location>
        <begin position="70"/>
        <end position="88"/>
    </location>
</feature>
<dbReference type="RefSeq" id="WP_301813279.1">
    <property type="nucleotide sequence ID" value="NZ_JAUJZH010000020.1"/>
</dbReference>
<sequence length="581" mass="61617">MTLAAVAYLGGVLTIASPCVWPVLPFVFSRAGRPFASHGLPMLAGMALAFAGVASLAAIGGAWAVALNEYGRFVAIAWIALCGCALLWPPLADALSRPFVALGQRLSAGPQGDPARRSGMLSSALLGLATGLLWTPCAGPILGLILASATLNGASATTSLLLLAYAAGACTSLAAALVLGGRLRPLVKRTALSSAAIRRVAGAGILVGVALIATGIDTRLLSRISFAAPAGLEQALVERVRPGPPPASPVAQRVDLSAPRVLSEGAFPSLAGATEWIGSEPLTPESLRGKVVLVDFWTYSCINCLRTLPYVRAWAQKYRDAGLVVVGVHAPEFAFEKRPENVRRAVADLDIGFPVAVDSDHAVWRAFGNQYWPAFYFIDAQGRVRDHQFGEGGYQRAEQLIQQLLAEAGGVVPSGVVSPQGQGVEAAAAPTPALSEESYLGYERADGFASPGRLERDRTRAYSGVASLARDHWTLDGQWTAERDRVVSAAAHGRIAYRFRARDLHLVLGPAADGRPVHFQVRVDGRPPLADHGFDTDAQGRGTIDRQRLYQLVRQRAGSAERSFEIEFIERGAQAYVFTFG</sequence>
<feature type="transmembrane region" description="Helical" evidence="1">
    <location>
        <begin position="6"/>
        <end position="28"/>
    </location>
</feature>
<evidence type="ECO:0000259" key="2">
    <source>
        <dbReference type="PROSITE" id="PS51352"/>
    </source>
</evidence>
<dbReference type="SUPFAM" id="SSF52833">
    <property type="entry name" value="Thioredoxin-like"/>
    <property type="match status" value="1"/>
</dbReference>
<dbReference type="InterPro" id="IPR013766">
    <property type="entry name" value="Thioredoxin_domain"/>
</dbReference>
<proteinExistence type="predicted"/>
<evidence type="ECO:0000313" key="3">
    <source>
        <dbReference type="EMBL" id="MDO1535539.1"/>
    </source>
</evidence>
<protein>
    <submittedName>
        <fullName evidence="3">Cytochrome c biogenesis protein CcdA</fullName>
    </submittedName>
</protein>
<dbReference type="InterPro" id="IPR000866">
    <property type="entry name" value="AhpC/TSA"/>
</dbReference>